<evidence type="ECO:0000256" key="6">
    <source>
        <dbReference type="ARBA" id="ARBA00035275"/>
    </source>
</evidence>
<comment type="similarity">
    <text evidence="2">Belongs to the bacterial ribosomal protein bL33 family.</text>
</comment>
<dbReference type="EMBL" id="ML014201">
    <property type="protein sequence ID" value="RKP00732.1"/>
    <property type="molecule type" value="Genomic_DNA"/>
</dbReference>
<keyword evidence="5" id="KW-0687">Ribonucleoprotein</keyword>
<dbReference type="GO" id="GO:0006412">
    <property type="term" value="P:translation"/>
    <property type="evidence" value="ECO:0007669"/>
    <property type="project" value="InterPro"/>
</dbReference>
<evidence type="ECO:0000256" key="5">
    <source>
        <dbReference type="ARBA" id="ARBA00023274"/>
    </source>
</evidence>
<name>A0A4P9X6F0_9FUNG</name>
<dbReference type="OrthoDB" id="275534at2759"/>
<evidence type="ECO:0000256" key="2">
    <source>
        <dbReference type="ARBA" id="ARBA00007596"/>
    </source>
</evidence>
<evidence type="ECO:0000256" key="4">
    <source>
        <dbReference type="ARBA" id="ARBA00023128"/>
    </source>
</evidence>
<dbReference type="InterPro" id="IPR038584">
    <property type="entry name" value="Ribosomal_bL33_sf"/>
</dbReference>
<dbReference type="Proteomes" id="UP000274922">
    <property type="component" value="Unassembled WGS sequence"/>
</dbReference>
<dbReference type="PANTHER" id="PTHR47037">
    <property type="entry name" value="39S RIBOSOMAL PROTEIN L33, MITOCHONDRIAL"/>
    <property type="match status" value="1"/>
</dbReference>
<evidence type="ECO:0000256" key="3">
    <source>
        <dbReference type="ARBA" id="ARBA00022980"/>
    </source>
</evidence>
<dbReference type="Gene3D" id="2.20.28.120">
    <property type="entry name" value="Ribosomal protein L33"/>
    <property type="match status" value="1"/>
</dbReference>
<dbReference type="GO" id="GO:1990904">
    <property type="term" value="C:ribonucleoprotein complex"/>
    <property type="evidence" value="ECO:0007669"/>
    <property type="project" value="UniProtKB-KW"/>
</dbReference>
<dbReference type="PANTHER" id="PTHR47037:SF1">
    <property type="entry name" value="LARGE RIBOSOMAL SUBUNIT PROTEIN BL33M"/>
    <property type="match status" value="1"/>
</dbReference>
<dbReference type="GO" id="GO:0003735">
    <property type="term" value="F:structural constituent of ribosome"/>
    <property type="evidence" value="ECO:0007669"/>
    <property type="project" value="InterPro"/>
</dbReference>
<keyword evidence="4" id="KW-0496">Mitochondrion</keyword>
<dbReference type="STRING" id="1555241.A0A4P9X6F0"/>
<sequence>MAEHVRTVHKHVAAGADHRQAFPSRLDLNAGMLLPGTGFHYTAVRRRALPKLEVRKHDPVVNRHVLFTETKTK</sequence>
<dbReference type="GO" id="GO:0005739">
    <property type="term" value="C:mitochondrion"/>
    <property type="evidence" value="ECO:0007669"/>
    <property type="project" value="UniProtKB-SubCell"/>
</dbReference>
<evidence type="ECO:0000313" key="8">
    <source>
        <dbReference type="Proteomes" id="UP000274922"/>
    </source>
</evidence>
<dbReference type="GO" id="GO:0005840">
    <property type="term" value="C:ribosome"/>
    <property type="evidence" value="ECO:0007669"/>
    <property type="project" value="UniProtKB-KW"/>
</dbReference>
<gene>
    <name evidence="7" type="ORF">CXG81DRAFT_26558</name>
</gene>
<evidence type="ECO:0000256" key="1">
    <source>
        <dbReference type="ARBA" id="ARBA00004173"/>
    </source>
</evidence>
<dbReference type="InterPro" id="IPR052008">
    <property type="entry name" value="Mitoribosomal_protein_bL33"/>
</dbReference>
<comment type="subcellular location">
    <subcellularLocation>
        <location evidence="1">Mitochondrion</location>
    </subcellularLocation>
</comment>
<keyword evidence="8" id="KW-1185">Reference proteome</keyword>
<protein>
    <recommendedName>
        <fullName evidence="6">Large ribosomal subunit protein bL33m</fullName>
    </recommendedName>
</protein>
<proteinExistence type="inferred from homology"/>
<dbReference type="NCBIfam" id="TIGR01023">
    <property type="entry name" value="rpmG_bact"/>
    <property type="match status" value="1"/>
</dbReference>
<accession>A0A4P9X6F0</accession>
<evidence type="ECO:0000313" key="7">
    <source>
        <dbReference type="EMBL" id="RKP00732.1"/>
    </source>
</evidence>
<reference evidence="8" key="1">
    <citation type="journal article" date="2018" name="Nat. Microbiol.">
        <title>Leveraging single-cell genomics to expand the fungal tree of life.</title>
        <authorList>
            <person name="Ahrendt S.R."/>
            <person name="Quandt C.A."/>
            <person name="Ciobanu D."/>
            <person name="Clum A."/>
            <person name="Salamov A."/>
            <person name="Andreopoulos B."/>
            <person name="Cheng J.F."/>
            <person name="Woyke T."/>
            <person name="Pelin A."/>
            <person name="Henrissat B."/>
            <person name="Reynolds N.K."/>
            <person name="Benny G.L."/>
            <person name="Smith M.E."/>
            <person name="James T.Y."/>
            <person name="Grigoriev I.V."/>
        </authorList>
    </citation>
    <scope>NUCLEOTIDE SEQUENCE [LARGE SCALE GENOMIC DNA]</scope>
    <source>
        <strain evidence="8">ATCC 52028</strain>
    </source>
</reference>
<organism evidence="7 8">
    <name type="scientific">Caulochytrium protostelioides</name>
    <dbReference type="NCBI Taxonomy" id="1555241"/>
    <lineage>
        <taxon>Eukaryota</taxon>
        <taxon>Fungi</taxon>
        <taxon>Fungi incertae sedis</taxon>
        <taxon>Chytridiomycota</taxon>
        <taxon>Chytridiomycota incertae sedis</taxon>
        <taxon>Chytridiomycetes</taxon>
        <taxon>Caulochytriales</taxon>
        <taxon>Caulochytriaceae</taxon>
        <taxon>Caulochytrium</taxon>
    </lineage>
</organism>
<keyword evidence="3" id="KW-0689">Ribosomal protein</keyword>
<dbReference type="SUPFAM" id="SSF57829">
    <property type="entry name" value="Zn-binding ribosomal proteins"/>
    <property type="match status" value="1"/>
</dbReference>
<dbReference type="AlphaFoldDB" id="A0A4P9X6F0"/>
<dbReference type="InterPro" id="IPR001705">
    <property type="entry name" value="Ribosomal_bL33"/>
</dbReference>
<dbReference type="Pfam" id="PF00471">
    <property type="entry name" value="Ribosomal_L33"/>
    <property type="match status" value="1"/>
</dbReference>
<dbReference type="InterPro" id="IPR011332">
    <property type="entry name" value="Ribosomal_zn-bd"/>
</dbReference>